<evidence type="ECO:0000313" key="2">
    <source>
        <dbReference type="EMBL" id="MFC4768873.1"/>
    </source>
</evidence>
<dbReference type="Proteomes" id="UP001596002">
    <property type="component" value="Unassembled WGS sequence"/>
</dbReference>
<dbReference type="SUPFAM" id="SSF102110">
    <property type="entry name" value="(2r)-phospho-3-sulfolactate synthase ComA"/>
    <property type="match status" value="1"/>
</dbReference>
<keyword evidence="3" id="KW-1185">Reference proteome</keyword>
<dbReference type="InterPro" id="IPR036112">
    <property type="entry name" value="ComA_synth_sf"/>
</dbReference>
<dbReference type="EMBL" id="JBHSHC010000112">
    <property type="protein sequence ID" value="MFC4768873.1"/>
    <property type="molecule type" value="Genomic_DNA"/>
</dbReference>
<dbReference type="EC" id="4.4.1.19" evidence="2"/>
<proteinExistence type="inferred from homology"/>
<dbReference type="Gene3D" id="3.20.20.70">
    <property type="entry name" value="Aldolase class I"/>
    <property type="match status" value="1"/>
</dbReference>
<dbReference type="RefSeq" id="WP_380026825.1">
    <property type="nucleotide sequence ID" value="NZ_JBHSHC010000112.1"/>
</dbReference>
<dbReference type="InterPro" id="IPR013785">
    <property type="entry name" value="Aldolase_TIM"/>
</dbReference>
<evidence type="ECO:0000313" key="3">
    <source>
        <dbReference type="Proteomes" id="UP001596002"/>
    </source>
</evidence>
<comment type="caution">
    <text evidence="2">The sequence shown here is derived from an EMBL/GenBank/DDBJ whole genome shotgun (WGS) entry which is preliminary data.</text>
</comment>
<dbReference type="PANTHER" id="PTHR48413">
    <property type="match status" value="1"/>
</dbReference>
<dbReference type="Pfam" id="PF02679">
    <property type="entry name" value="ComA"/>
    <property type="match status" value="1"/>
</dbReference>
<organism evidence="2 3">
    <name type="scientific">Effusibacillus consociatus</name>
    <dbReference type="NCBI Taxonomy" id="1117041"/>
    <lineage>
        <taxon>Bacteria</taxon>
        <taxon>Bacillati</taxon>
        <taxon>Bacillota</taxon>
        <taxon>Bacilli</taxon>
        <taxon>Bacillales</taxon>
        <taxon>Alicyclobacillaceae</taxon>
        <taxon>Effusibacillus</taxon>
    </lineage>
</organism>
<dbReference type="GO" id="GO:0043817">
    <property type="term" value="F:phosphosulfolactate synthase activity"/>
    <property type="evidence" value="ECO:0007669"/>
    <property type="project" value="UniProtKB-EC"/>
</dbReference>
<dbReference type="PANTHER" id="PTHR48413:SF1">
    <property type="entry name" value="PROTEIN HEAT-STRESS-ASSOCIATED 32"/>
    <property type="match status" value="1"/>
</dbReference>
<dbReference type="InterPro" id="IPR003830">
    <property type="entry name" value="ComA_synth"/>
</dbReference>
<comment type="similarity">
    <text evidence="1">Belongs to the phosphosulfolactate synthase family.</text>
</comment>
<reference evidence="3" key="1">
    <citation type="journal article" date="2019" name="Int. J. Syst. Evol. Microbiol.">
        <title>The Global Catalogue of Microorganisms (GCM) 10K type strain sequencing project: providing services to taxonomists for standard genome sequencing and annotation.</title>
        <authorList>
            <consortium name="The Broad Institute Genomics Platform"/>
            <consortium name="The Broad Institute Genome Sequencing Center for Infectious Disease"/>
            <person name="Wu L."/>
            <person name="Ma J."/>
        </authorList>
    </citation>
    <scope>NUCLEOTIDE SEQUENCE [LARGE SCALE GENOMIC DNA]</scope>
    <source>
        <strain evidence="3">WYCCWR 12678</strain>
    </source>
</reference>
<evidence type="ECO:0000256" key="1">
    <source>
        <dbReference type="ARBA" id="ARBA00010424"/>
    </source>
</evidence>
<sequence length="277" mass="31059">MTEFLPQRPWNTIISDPLPGRFSKPRTCGLSMLIDKGLGIRETLDLVEMAGPYIDFLKLGFGTAMLYSKSILQNKINILREHDIQIYPGGTLLEAAVLQGCWQEFMRSAKKIGFSAIEISDGTITLDRKLRRELIQEARNMGFVVLSEVGKKETNVHLPIEEQLETIEQDLEAGAFKVIIEGRESGKSVGVYEANGSIRKDDVDQLLEQLKSIDSLIWEAPLKSQQEELISRFGSNVNLGNLAPSEIISVECLRRGLRSDTLRLTNNPLYPPVMIVE</sequence>
<protein>
    <submittedName>
        <fullName evidence="2">Phosphosulfolactate synthase</fullName>
        <ecNumber evidence="2">4.4.1.19</ecNumber>
    </submittedName>
</protein>
<gene>
    <name evidence="2" type="ORF">ACFO8Q_16155</name>
</gene>
<keyword evidence="2" id="KW-0456">Lyase</keyword>
<accession>A0ABV9Q4P5</accession>
<name>A0ABV9Q4P5_9BACL</name>